<evidence type="ECO:0000256" key="3">
    <source>
        <dbReference type="ARBA" id="ARBA00022606"/>
    </source>
</evidence>
<dbReference type="InterPro" id="IPR004117">
    <property type="entry name" value="7tm6_olfct_rcpt"/>
</dbReference>
<accession>A0ABM2A761</accession>
<dbReference type="PANTHER" id="PTHR21137">
    <property type="entry name" value="ODORANT RECEPTOR"/>
    <property type="match status" value="1"/>
</dbReference>
<keyword evidence="12" id="KW-1185">Reference proteome</keyword>
<keyword evidence="9 10" id="KW-0807">Transducer</keyword>
<keyword evidence="4 10" id="KW-0812">Transmembrane</keyword>
<dbReference type="Pfam" id="PF02949">
    <property type="entry name" value="7tm_6"/>
    <property type="match status" value="1"/>
</dbReference>
<evidence type="ECO:0000256" key="9">
    <source>
        <dbReference type="ARBA" id="ARBA00023224"/>
    </source>
</evidence>
<dbReference type="GeneID" id="115259618"/>
<dbReference type="Proteomes" id="UP000069940">
    <property type="component" value="Unassembled WGS sequence"/>
</dbReference>
<feature type="transmembrane region" description="Helical" evidence="10">
    <location>
        <begin position="250"/>
        <end position="272"/>
    </location>
</feature>
<feature type="transmembrane region" description="Helical" evidence="10">
    <location>
        <begin position="134"/>
        <end position="167"/>
    </location>
</feature>
<evidence type="ECO:0000256" key="6">
    <source>
        <dbReference type="ARBA" id="ARBA00022989"/>
    </source>
</evidence>
<organism evidence="11 12">
    <name type="scientific">Aedes albopictus</name>
    <name type="common">Asian tiger mosquito</name>
    <name type="synonym">Stegomyia albopicta</name>
    <dbReference type="NCBI Taxonomy" id="7160"/>
    <lineage>
        <taxon>Eukaryota</taxon>
        <taxon>Metazoa</taxon>
        <taxon>Ecdysozoa</taxon>
        <taxon>Arthropoda</taxon>
        <taxon>Hexapoda</taxon>
        <taxon>Insecta</taxon>
        <taxon>Pterygota</taxon>
        <taxon>Neoptera</taxon>
        <taxon>Endopterygota</taxon>
        <taxon>Diptera</taxon>
        <taxon>Nematocera</taxon>
        <taxon>Culicoidea</taxon>
        <taxon>Culicidae</taxon>
        <taxon>Culicinae</taxon>
        <taxon>Aedini</taxon>
        <taxon>Aedes</taxon>
        <taxon>Stegomyia</taxon>
    </lineage>
</organism>
<evidence type="ECO:0000256" key="2">
    <source>
        <dbReference type="ARBA" id="ARBA00022475"/>
    </source>
</evidence>
<keyword evidence="6 10" id="KW-1133">Transmembrane helix</keyword>
<evidence type="ECO:0000256" key="4">
    <source>
        <dbReference type="ARBA" id="ARBA00022692"/>
    </source>
</evidence>
<evidence type="ECO:0000256" key="1">
    <source>
        <dbReference type="ARBA" id="ARBA00004651"/>
    </source>
</evidence>
<evidence type="ECO:0000313" key="11">
    <source>
        <dbReference type="EnsemblMetazoa" id="AALFPA23_025125.P37446"/>
    </source>
</evidence>
<proteinExistence type="inferred from homology"/>
<feature type="transmembrane region" description="Helical" evidence="10">
    <location>
        <begin position="50"/>
        <end position="70"/>
    </location>
</feature>
<evidence type="ECO:0000256" key="10">
    <source>
        <dbReference type="RuleBase" id="RU351113"/>
    </source>
</evidence>
<evidence type="ECO:0000313" key="12">
    <source>
        <dbReference type="Proteomes" id="UP000069940"/>
    </source>
</evidence>
<evidence type="ECO:0000256" key="8">
    <source>
        <dbReference type="ARBA" id="ARBA00023170"/>
    </source>
</evidence>
<reference evidence="11" key="2">
    <citation type="submission" date="2025-05" db="UniProtKB">
        <authorList>
            <consortium name="EnsemblMetazoa"/>
        </authorList>
    </citation>
    <scope>IDENTIFICATION</scope>
    <source>
        <strain evidence="11">Foshan</strain>
    </source>
</reference>
<keyword evidence="7 10" id="KW-0472">Membrane</keyword>
<feature type="transmembrane region" description="Helical" evidence="10">
    <location>
        <begin position="82"/>
        <end position="100"/>
    </location>
</feature>
<keyword evidence="5 10" id="KW-0552">Olfaction</keyword>
<comment type="subcellular location">
    <subcellularLocation>
        <location evidence="1 10">Cell membrane</location>
        <topology evidence="1 10">Multi-pass membrane protein</topology>
    </subcellularLocation>
</comment>
<evidence type="ECO:0000256" key="5">
    <source>
        <dbReference type="ARBA" id="ARBA00022725"/>
    </source>
</evidence>
<keyword evidence="8 10" id="KW-0675">Receptor</keyword>
<dbReference type="PANTHER" id="PTHR21137:SF35">
    <property type="entry name" value="ODORANT RECEPTOR 19A-RELATED"/>
    <property type="match status" value="1"/>
</dbReference>
<keyword evidence="2" id="KW-1003">Cell membrane</keyword>
<protein>
    <recommendedName>
        <fullName evidence="10">Odorant receptor</fullName>
    </recommendedName>
</protein>
<feature type="transmembrane region" description="Helical" evidence="10">
    <location>
        <begin position="173"/>
        <end position="192"/>
    </location>
</feature>
<feature type="transmembrane region" description="Helical" evidence="10">
    <location>
        <begin position="284"/>
        <end position="305"/>
    </location>
</feature>
<keyword evidence="3 10" id="KW-0716">Sensory transduction</keyword>
<dbReference type="EnsemblMetazoa" id="AALFPA23_025125.R37446">
    <property type="protein sequence ID" value="AALFPA23_025125.P37446"/>
    <property type="gene ID" value="AALFPA23_025125"/>
</dbReference>
<comment type="similarity">
    <text evidence="10">Belongs to the insect chemoreceptor superfamily. Heteromeric odorant receptor channel (TC 1.A.69) family.</text>
</comment>
<sequence>MSARTDFLQNPPAFPILGNLRDPFAFQQLLDRCIGFIHWDTKSAFTRAKLLLLAFTGAYYTLSCLCLARINPTEVPLDHFFGMWFLVGGGCSCFSQWYVLAIERRHLAKVIEFLMDLQRRGVDHPTRVRYRPRIVLYSIIHWTTNVSQTVVWSATLIFTSSIAYAASSWFVKVLAYVFFPVEIVLIGLTANVSQINTFTTLLVFAVEFEILGEDFRRAFDEWKLDDLKSCVRRHQRLLEMVMLFRDKLKMYLLLSLQIYFFSITFCCVMLVIQLKTGDNQMVYTMTNLTTALFCLLLFGLFCDFLELKVTEISDQVFSSGWSKSICLDRSMKKNLLMILMRSQKRIKFTCGDIYAMSIVTCMNVINMCYSAFTLLMNMVQD</sequence>
<name>A0ABM2A761_AEDAL</name>
<reference evidence="12" key="1">
    <citation type="journal article" date="2015" name="Proc. Natl. Acad. Sci. U.S.A.">
        <title>Genome sequence of the Asian Tiger mosquito, Aedes albopictus, reveals insights into its biology, genetics, and evolution.</title>
        <authorList>
            <person name="Chen X.G."/>
            <person name="Jiang X."/>
            <person name="Gu J."/>
            <person name="Xu M."/>
            <person name="Wu Y."/>
            <person name="Deng Y."/>
            <person name="Zhang C."/>
            <person name="Bonizzoni M."/>
            <person name="Dermauw W."/>
            <person name="Vontas J."/>
            <person name="Armbruster P."/>
            <person name="Huang X."/>
            <person name="Yang Y."/>
            <person name="Zhang H."/>
            <person name="He W."/>
            <person name="Peng H."/>
            <person name="Liu Y."/>
            <person name="Wu K."/>
            <person name="Chen J."/>
            <person name="Lirakis M."/>
            <person name="Topalis P."/>
            <person name="Van Leeuwen T."/>
            <person name="Hall A.B."/>
            <person name="Jiang X."/>
            <person name="Thorpe C."/>
            <person name="Mueller R.L."/>
            <person name="Sun C."/>
            <person name="Waterhouse R.M."/>
            <person name="Yan G."/>
            <person name="Tu Z.J."/>
            <person name="Fang X."/>
            <person name="James A.A."/>
        </authorList>
    </citation>
    <scope>NUCLEOTIDE SEQUENCE [LARGE SCALE GENOMIC DNA]</scope>
    <source>
        <strain evidence="12">Foshan</strain>
    </source>
</reference>
<dbReference type="RefSeq" id="XP_029716228.2">
    <property type="nucleotide sequence ID" value="XM_029860368.2"/>
</dbReference>
<evidence type="ECO:0000256" key="7">
    <source>
        <dbReference type="ARBA" id="ARBA00023136"/>
    </source>
</evidence>
<feature type="transmembrane region" description="Helical" evidence="10">
    <location>
        <begin position="353"/>
        <end position="376"/>
    </location>
</feature>